<feature type="compositionally biased region" description="Low complexity" evidence="1">
    <location>
        <begin position="170"/>
        <end position="188"/>
    </location>
</feature>
<feature type="region of interest" description="Disordered" evidence="1">
    <location>
        <begin position="342"/>
        <end position="363"/>
    </location>
</feature>
<dbReference type="GeneID" id="19300430"/>
<feature type="compositionally biased region" description="Low complexity" evidence="1">
    <location>
        <begin position="283"/>
        <end position="302"/>
    </location>
</feature>
<feature type="compositionally biased region" description="Polar residues" evidence="1">
    <location>
        <begin position="267"/>
        <end position="282"/>
    </location>
</feature>
<gene>
    <name evidence="2" type="ORF">GLOTRDRAFT_118045</name>
</gene>
<name>S7PV51_GLOTA</name>
<dbReference type="Proteomes" id="UP000030669">
    <property type="component" value="Unassembled WGS sequence"/>
</dbReference>
<dbReference type="KEGG" id="gtr:GLOTRDRAFT_118045"/>
<organism evidence="2 3">
    <name type="scientific">Gloeophyllum trabeum (strain ATCC 11539 / FP-39264 / Madison 617)</name>
    <name type="common">Brown rot fungus</name>
    <dbReference type="NCBI Taxonomy" id="670483"/>
    <lineage>
        <taxon>Eukaryota</taxon>
        <taxon>Fungi</taxon>
        <taxon>Dikarya</taxon>
        <taxon>Basidiomycota</taxon>
        <taxon>Agaricomycotina</taxon>
        <taxon>Agaricomycetes</taxon>
        <taxon>Gloeophyllales</taxon>
        <taxon>Gloeophyllaceae</taxon>
        <taxon>Gloeophyllum</taxon>
    </lineage>
</organism>
<feature type="region of interest" description="Disordered" evidence="1">
    <location>
        <begin position="164"/>
        <end position="313"/>
    </location>
</feature>
<dbReference type="eggNOG" id="ENOG502S758">
    <property type="taxonomic scope" value="Eukaryota"/>
</dbReference>
<accession>S7PV51</accession>
<dbReference type="STRING" id="670483.S7PV51"/>
<sequence length="424" mass="43848">MSSTTTEQQQQSTLSVSPSISRQSSPPSELRRITSNTNIATPRDSNREHRLSARQSQLLQTAPRLGSRSPASIPSSPTSVHSSSSAIFERDIEPLTPSPPSHPQNPHLIPRSKGTEAIEQSVPSVLDSAAAVLTSTSPEDEDFVAVVAPAPEIVSGYASGFTSPIESGRSRSPSPGASANRTSLLLSLPSPPPSHARPLYGTSSVNGPSSPIRPSVQTQPQQRSEVHTPSDGPQPLSTPTSAYFSVASLSSAGSSPTTTTVEHPSDTLHTPTSSAVSPAETHNTLASATSPSAAALSATNSTGISHPPSPKSNAAKRLSFMSYSDLLSSTPASTLPLSSLTSSAMVNDPPPHIPTVSGFTQTQSQAHSAASSIHHGVAAGLAQMKEGPLDPILLEDDGGEWEREGLGKGLEERLEALMTASGKA</sequence>
<dbReference type="OrthoDB" id="2563900at2759"/>
<dbReference type="RefSeq" id="XP_007870365.1">
    <property type="nucleotide sequence ID" value="XM_007872174.1"/>
</dbReference>
<evidence type="ECO:0000256" key="1">
    <source>
        <dbReference type="SAM" id="MobiDB-lite"/>
    </source>
</evidence>
<feature type="compositionally biased region" description="Low complexity" evidence="1">
    <location>
        <begin position="72"/>
        <end position="85"/>
    </location>
</feature>
<proteinExistence type="predicted"/>
<evidence type="ECO:0000313" key="2">
    <source>
        <dbReference type="EMBL" id="EPQ51408.1"/>
    </source>
</evidence>
<evidence type="ECO:0000313" key="3">
    <source>
        <dbReference type="Proteomes" id="UP000030669"/>
    </source>
</evidence>
<dbReference type="EMBL" id="KB469311">
    <property type="protein sequence ID" value="EPQ51408.1"/>
    <property type="molecule type" value="Genomic_DNA"/>
</dbReference>
<dbReference type="OMA" id="HTEHPLH"/>
<dbReference type="AlphaFoldDB" id="S7PV51"/>
<feature type="compositionally biased region" description="Low complexity" evidence="1">
    <location>
        <begin position="1"/>
        <end position="28"/>
    </location>
</feature>
<reference evidence="2 3" key="1">
    <citation type="journal article" date="2012" name="Science">
        <title>The Paleozoic origin of enzymatic lignin decomposition reconstructed from 31 fungal genomes.</title>
        <authorList>
            <person name="Floudas D."/>
            <person name="Binder M."/>
            <person name="Riley R."/>
            <person name="Barry K."/>
            <person name="Blanchette R.A."/>
            <person name="Henrissat B."/>
            <person name="Martinez A.T."/>
            <person name="Otillar R."/>
            <person name="Spatafora J.W."/>
            <person name="Yadav J.S."/>
            <person name="Aerts A."/>
            <person name="Benoit I."/>
            <person name="Boyd A."/>
            <person name="Carlson A."/>
            <person name="Copeland A."/>
            <person name="Coutinho P.M."/>
            <person name="de Vries R.P."/>
            <person name="Ferreira P."/>
            <person name="Findley K."/>
            <person name="Foster B."/>
            <person name="Gaskell J."/>
            <person name="Glotzer D."/>
            <person name="Gorecki P."/>
            <person name="Heitman J."/>
            <person name="Hesse C."/>
            <person name="Hori C."/>
            <person name="Igarashi K."/>
            <person name="Jurgens J.A."/>
            <person name="Kallen N."/>
            <person name="Kersten P."/>
            <person name="Kohler A."/>
            <person name="Kuees U."/>
            <person name="Kumar T.K.A."/>
            <person name="Kuo A."/>
            <person name="LaButti K."/>
            <person name="Larrondo L.F."/>
            <person name="Lindquist E."/>
            <person name="Ling A."/>
            <person name="Lombard V."/>
            <person name="Lucas S."/>
            <person name="Lundell T."/>
            <person name="Martin R."/>
            <person name="McLaughlin D.J."/>
            <person name="Morgenstern I."/>
            <person name="Morin E."/>
            <person name="Murat C."/>
            <person name="Nagy L.G."/>
            <person name="Nolan M."/>
            <person name="Ohm R.A."/>
            <person name="Patyshakuliyeva A."/>
            <person name="Rokas A."/>
            <person name="Ruiz-Duenas F.J."/>
            <person name="Sabat G."/>
            <person name="Salamov A."/>
            <person name="Samejima M."/>
            <person name="Schmutz J."/>
            <person name="Slot J.C."/>
            <person name="St John F."/>
            <person name="Stenlid J."/>
            <person name="Sun H."/>
            <person name="Sun S."/>
            <person name="Syed K."/>
            <person name="Tsang A."/>
            <person name="Wiebenga A."/>
            <person name="Young D."/>
            <person name="Pisabarro A."/>
            <person name="Eastwood D.C."/>
            <person name="Martin F."/>
            <person name="Cullen D."/>
            <person name="Grigoriev I.V."/>
            <person name="Hibbett D.S."/>
        </authorList>
    </citation>
    <scope>NUCLEOTIDE SEQUENCE [LARGE SCALE GENOMIC DNA]</scope>
    <source>
        <strain evidence="2 3">ATCC 11539</strain>
    </source>
</reference>
<keyword evidence="3" id="KW-1185">Reference proteome</keyword>
<feature type="compositionally biased region" description="Low complexity" evidence="1">
    <location>
        <begin position="245"/>
        <end position="261"/>
    </location>
</feature>
<protein>
    <submittedName>
        <fullName evidence="2">Uncharacterized protein</fullName>
    </submittedName>
</protein>
<feature type="region of interest" description="Disordered" evidence="1">
    <location>
        <begin position="1"/>
        <end position="121"/>
    </location>
</feature>
<dbReference type="HOGENOM" id="CLU_055149_0_0_1"/>